<reference evidence="2 3" key="1">
    <citation type="journal article" date="2016" name="Genome Biol. Evol.">
        <title>Divergent and convergent evolution of fungal pathogenicity.</title>
        <authorList>
            <person name="Shang Y."/>
            <person name="Xiao G."/>
            <person name="Zheng P."/>
            <person name="Cen K."/>
            <person name="Zhan S."/>
            <person name="Wang C."/>
        </authorList>
    </citation>
    <scope>NUCLEOTIDE SEQUENCE [LARGE SCALE GENOMIC DNA]</scope>
    <source>
        <strain evidence="2 3">RCEF 1005</strain>
    </source>
</reference>
<sequence>MTYSNLRDNRDREFGENTITKLRYRPPPPQYGPSISSTLPHNSLATTHRTKAFPRASSRTATARPFEMAAAPMALTMADGQDGERFLVGENGQILVATLGAPDRPMFVAEAVGSIGITRLPEGYHGRLTVLRRGANMYDRATFQEGTTVAESLLSRATDAPPKGFIVGYSALTLSPIILRKQRNNAAVQIPEDSFVGAQFTRTPSMDIAGGSTVLIYDLAVPTNIANLKALTSGPNITVAQAQPVLAQTDVATPRDLALLAASVLEAVERGLPVTGCALISAIDAANSRLKPSCTARHDAP</sequence>
<evidence type="ECO:0000313" key="3">
    <source>
        <dbReference type="Proteomes" id="UP000076881"/>
    </source>
</evidence>
<feature type="region of interest" description="Disordered" evidence="1">
    <location>
        <begin position="1"/>
        <end position="40"/>
    </location>
</feature>
<evidence type="ECO:0000313" key="2">
    <source>
        <dbReference type="EMBL" id="OAA82132.1"/>
    </source>
</evidence>
<dbReference type="OrthoDB" id="5103752at2759"/>
<dbReference type="Proteomes" id="UP000076881">
    <property type="component" value="Unassembled WGS sequence"/>
</dbReference>
<accession>A0A162KGG7</accession>
<keyword evidence="3" id="KW-1185">Reference proteome</keyword>
<proteinExistence type="predicted"/>
<dbReference type="EMBL" id="AZHF01000001">
    <property type="protein sequence ID" value="OAA82132.1"/>
    <property type="molecule type" value="Genomic_DNA"/>
</dbReference>
<organism evidence="2 3">
    <name type="scientific">Akanthomyces lecanii RCEF 1005</name>
    <dbReference type="NCBI Taxonomy" id="1081108"/>
    <lineage>
        <taxon>Eukaryota</taxon>
        <taxon>Fungi</taxon>
        <taxon>Dikarya</taxon>
        <taxon>Ascomycota</taxon>
        <taxon>Pezizomycotina</taxon>
        <taxon>Sordariomycetes</taxon>
        <taxon>Hypocreomycetidae</taxon>
        <taxon>Hypocreales</taxon>
        <taxon>Cordycipitaceae</taxon>
        <taxon>Akanthomyces</taxon>
        <taxon>Cordyceps confragosa</taxon>
    </lineage>
</organism>
<dbReference type="AlphaFoldDB" id="A0A162KGG7"/>
<name>A0A162KGG7_CORDF</name>
<protein>
    <submittedName>
        <fullName evidence="2">Uncharacterized protein</fullName>
    </submittedName>
</protein>
<evidence type="ECO:0000256" key="1">
    <source>
        <dbReference type="SAM" id="MobiDB-lite"/>
    </source>
</evidence>
<gene>
    <name evidence="2" type="ORF">LEL_01677</name>
</gene>
<comment type="caution">
    <text evidence="2">The sequence shown here is derived from an EMBL/GenBank/DDBJ whole genome shotgun (WGS) entry which is preliminary data.</text>
</comment>